<evidence type="ECO:0000313" key="6">
    <source>
        <dbReference type="EMBL" id="TDE10896.1"/>
    </source>
</evidence>
<dbReference type="AlphaFoldDB" id="A0A4R5DB38"/>
<protein>
    <submittedName>
        <fullName evidence="6">TetR/AcrR family transcriptional regulator</fullName>
    </submittedName>
</protein>
<evidence type="ECO:0000259" key="5">
    <source>
        <dbReference type="PROSITE" id="PS50977"/>
    </source>
</evidence>
<dbReference type="InParanoid" id="A0A4R5DB38"/>
<dbReference type="GO" id="GO:0000976">
    <property type="term" value="F:transcription cis-regulatory region binding"/>
    <property type="evidence" value="ECO:0007669"/>
    <property type="project" value="TreeGrafter"/>
</dbReference>
<evidence type="ECO:0000313" key="7">
    <source>
        <dbReference type="Proteomes" id="UP000294739"/>
    </source>
</evidence>
<keyword evidence="1" id="KW-0805">Transcription regulation</keyword>
<sequence length="199" mass="21672">MAMVGSDASPQRRLTKDDWTDAALAAIAERGVAAVAIEPIAARLRTTKGSFYWHFANREALLDAALARWEERTTTDVIGEIADLSDDPVTLLRRLIARVIGMTERDAVGPALLATAGEPRVSSVLARVTAARIDLIVSLFQRMGFPPDDARRRALLAYSAYLGHGELAHSTPGVLPADPDERHAYLEDVVLILTGRPHR</sequence>
<dbReference type="EMBL" id="SMKZ01000012">
    <property type="protein sequence ID" value="TDE10896.1"/>
    <property type="molecule type" value="Genomic_DNA"/>
</dbReference>
<gene>
    <name evidence="6" type="ORF">E1269_10440</name>
</gene>
<dbReference type="PANTHER" id="PTHR30055:SF234">
    <property type="entry name" value="HTH-TYPE TRANSCRIPTIONAL REGULATOR BETI"/>
    <property type="match status" value="1"/>
</dbReference>
<evidence type="ECO:0000256" key="4">
    <source>
        <dbReference type="PROSITE-ProRule" id="PRU00335"/>
    </source>
</evidence>
<proteinExistence type="predicted"/>
<dbReference type="PROSITE" id="PS50977">
    <property type="entry name" value="HTH_TETR_2"/>
    <property type="match status" value="1"/>
</dbReference>
<organism evidence="6 7">
    <name type="scientific">Jiangella asiatica</name>
    <dbReference type="NCBI Taxonomy" id="2530372"/>
    <lineage>
        <taxon>Bacteria</taxon>
        <taxon>Bacillati</taxon>
        <taxon>Actinomycetota</taxon>
        <taxon>Actinomycetes</taxon>
        <taxon>Jiangellales</taxon>
        <taxon>Jiangellaceae</taxon>
        <taxon>Jiangella</taxon>
    </lineage>
</organism>
<keyword evidence="7" id="KW-1185">Reference proteome</keyword>
<dbReference type="OrthoDB" id="3218408at2"/>
<evidence type="ECO:0000256" key="3">
    <source>
        <dbReference type="ARBA" id="ARBA00023163"/>
    </source>
</evidence>
<dbReference type="SUPFAM" id="SSF46689">
    <property type="entry name" value="Homeodomain-like"/>
    <property type="match status" value="1"/>
</dbReference>
<dbReference type="InterPro" id="IPR009057">
    <property type="entry name" value="Homeodomain-like_sf"/>
</dbReference>
<reference evidence="6 7" key="1">
    <citation type="submission" date="2019-03" db="EMBL/GenBank/DDBJ databases">
        <title>Draft genome sequences of novel Actinobacteria.</title>
        <authorList>
            <person name="Sahin N."/>
            <person name="Ay H."/>
            <person name="Saygin H."/>
        </authorList>
    </citation>
    <scope>NUCLEOTIDE SEQUENCE [LARGE SCALE GENOMIC DNA]</scope>
    <source>
        <strain evidence="6 7">5K138</strain>
    </source>
</reference>
<dbReference type="Gene3D" id="1.10.357.10">
    <property type="entry name" value="Tetracycline Repressor, domain 2"/>
    <property type="match status" value="1"/>
</dbReference>
<feature type="DNA-binding region" description="H-T-H motif" evidence="4">
    <location>
        <begin position="36"/>
        <end position="55"/>
    </location>
</feature>
<dbReference type="InterPro" id="IPR001647">
    <property type="entry name" value="HTH_TetR"/>
</dbReference>
<dbReference type="InterPro" id="IPR050109">
    <property type="entry name" value="HTH-type_TetR-like_transc_reg"/>
</dbReference>
<evidence type="ECO:0000256" key="2">
    <source>
        <dbReference type="ARBA" id="ARBA00023125"/>
    </source>
</evidence>
<dbReference type="Proteomes" id="UP000294739">
    <property type="component" value="Unassembled WGS sequence"/>
</dbReference>
<name>A0A4R5DB38_9ACTN</name>
<evidence type="ECO:0000256" key="1">
    <source>
        <dbReference type="ARBA" id="ARBA00023015"/>
    </source>
</evidence>
<dbReference type="GO" id="GO:0003700">
    <property type="term" value="F:DNA-binding transcription factor activity"/>
    <property type="evidence" value="ECO:0007669"/>
    <property type="project" value="TreeGrafter"/>
</dbReference>
<dbReference type="PRINTS" id="PR00455">
    <property type="entry name" value="HTHTETR"/>
</dbReference>
<keyword evidence="3" id="KW-0804">Transcription</keyword>
<dbReference type="PANTHER" id="PTHR30055">
    <property type="entry name" value="HTH-TYPE TRANSCRIPTIONAL REGULATOR RUTR"/>
    <property type="match status" value="1"/>
</dbReference>
<dbReference type="Pfam" id="PF00440">
    <property type="entry name" value="TetR_N"/>
    <property type="match status" value="1"/>
</dbReference>
<keyword evidence="2 4" id="KW-0238">DNA-binding</keyword>
<comment type="caution">
    <text evidence="6">The sequence shown here is derived from an EMBL/GenBank/DDBJ whole genome shotgun (WGS) entry which is preliminary data.</text>
</comment>
<feature type="domain" description="HTH tetR-type" evidence="5">
    <location>
        <begin position="13"/>
        <end position="73"/>
    </location>
</feature>
<accession>A0A4R5DB38</accession>